<evidence type="ECO:0000256" key="11">
    <source>
        <dbReference type="ARBA" id="ARBA00022840"/>
    </source>
</evidence>
<keyword evidence="4 15" id="KW-0285">Flavoprotein</keyword>
<keyword evidence="6 15" id="KW-0808">Transferase</keyword>
<comment type="catalytic activity">
    <reaction evidence="14 15">
        <text>FMN + ATP + H(+) = FAD + diphosphate</text>
        <dbReference type="Rhea" id="RHEA:17237"/>
        <dbReference type="ChEBI" id="CHEBI:15378"/>
        <dbReference type="ChEBI" id="CHEBI:30616"/>
        <dbReference type="ChEBI" id="CHEBI:33019"/>
        <dbReference type="ChEBI" id="CHEBI:57692"/>
        <dbReference type="ChEBI" id="CHEBI:58210"/>
        <dbReference type="EC" id="2.7.7.2"/>
    </reaction>
</comment>
<dbReference type="Pfam" id="PF06574">
    <property type="entry name" value="FAD_syn"/>
    <property type="match status" value="1"/>
</dbReference>
<accession>A0A0P6WQZ4</accession>
<dbReference type="NCBIfam" id="NF004162">
    <property type="entry name" value="PRK05627.1-5"/>
    <property type="match status" value="1"/>
</dbReference>
<dbReference type="SUPFAM" id="SSF82114">
    <property type="entry name" value="Riboflavin kinase-like"/>
    <property type="match status" value="1"/>
</dbReference>
<name>A0A0P6WQZ4_9CHLR</name>
<dbReference type="GO" id="GO:0009398">
    <property type="term" value="P:FMN biosynthetic process"/>
    <property type="evidence" value="ECO:0007669"/>
    <property type="project" value="UniProtKB-UniRule"/>
</dbReference>
<feature type="domain" description="Riboflavin kinase" evidence="16">
    <location>
        <begin position="180"/>
        <end position="306"/>
    </location>
</feature>
<reference evidence="17 18" key="1">
    <citation type="submission" date="2015-07" db="EMBL/GenBank/DDBJ databases">
        <title>Genome sequence of Leptolinea tardivitalis DSM 16556.</title>
        <authorList>
            <person name="Hemp J."/>
            <person name="Ward L.M."/>
            <person name="Pace L.A."/>
            <person name="Fischer W.W."/>
        </authorList>
    </citation>
    <scope>NUCLEOTIDE SEQUENCE [LARGE SCALE GENOMIC DNA]</scope>
    <source>
        <strain evidence="17 18">YMTK-2</strain>
    </source>
</reference>
<evidence type="ECO:0000313" key="17">
    <source>
        <dbReference type="EMBL" id="KPL72502.1"/>
    </source>
</evidence>
<comment type="catalytic activity">
    <reaction evidence="13 15">
        <text>riboflavin + ATP = FMN + ADP + H(+)</text>
        <dbReference type="Rhea" id="RHEA:14357"/>
        <dbReference type="ChEBI" id="CHEBI:15378"/>
        <dbReference type="ChEBI" id="CHEBI:30616"/>
        <dbReference type="ChEBI" id="CHEBI:57986"/>
        <dbReference type="ChEBI" id="CHEBI:58210"/>
        <dbReference type="ChEBI" id="CHEBI:456216"/>
        <dbReference type="EC" id="2.7.1.26"/>
    </reaction>
</comment>
<dbReference type="PIRSF" id="PIRSF004491">
    <property type="entry name" value="FAD_Synth"/>
    <property type="match status" value="1"/>
</dbReference>
<keyword evidence="10 15" id="KW-0274">FAD</keyword>
<evidence type="ECO:0000256" key="2">
    <source>
        <dbReference type="ARBA" id="ARBA00004726"/>
    </source>
</evidence>
<protein>
    <recommendedName>
        <fullName evidence="15">Riboflavin biosynthesis protein</fullName>
    </recommendedName>
    <domain>
        <recommendedName>
            <fullName evidence="15">Riboflavin kinase</fullName>
            <ecNumber evidence="15">2.7.1.26</ecNumber>
        </recommendedName>
        <alternativeName>
            <fullName evidence="15">Flavokinase</fullName>
        </alternativeName>
    </domain>
    <domain>
        <recommendedName>
            <fullName evidence="15">FMN adenylyltransferase</fullName>
            <ecNumber evidence="15">2.7.7.2</ecNumber>
        </recommendedName>
        <alternativeName>
            <fullName evidence="15">FAD pyrophosphorylase</fullName>
        </alternativeName>
        <alternativeName>
            <fullName evidence="15">FAD synthase</fullName>
        </alternativeName>
    </domain>
</protein>
<comment type="pathway">
    <text evidence="2 15">Cofactor biosynthesis; FAD biosynthesis; FAD from FMN: step 1/1.</text>
</comment>
<keyword evidence="7 15" id="KW-0548">Nucleotidyltransferase</keyword>
<dbReference type="Proteomes" id="UP000050430">
    <property type="component" value="Unassembled WGS sequence"/>
</dbReference>
<dbReference type="EMBL" id="LGCK01000007">
    <property type="protein sequence ID" value="KPL72502.1"/>
    <property type="molecule type" value="Genomic_DNA"/>
</dbReference>
<evidence type="ECO:0000256" key="3">
    <source>
        <dbReference type="ARBA" id="ARBA00005201"/>
    </source>
</evidence>
<comment type="function">
    <text evidence="1">Catalyzes the phosphorylation of riboflavin to FMN followed by the adenylation of FMN to FAD.</text>
</comment>
<dbReference type="InterPro" id="IPR023465">
    <property type="entry name" value="Riboflavin_kinase_dom_sf"/>
</dbReference>
<proteinExistence type="inferred from homology"/>
<comment type="pathway">
    <text evidence="3 15">Cofactor biosynthesis; FMN biosynthesis; FMN from riboflavin (ATP route): step 1/1.</text>
</comment>
<evidence type="ECO:0000256" key="5">
    <source>
        <dbReference type="ARBA" id="ARBA00022643"/>
    </source>
</evidence>
<dbReference type="GO" id="GO:0006747">
    <property type="term" value="P:FAD biosynthetic process"/>
    <property type="evidence" value="ECO:0007669"/>
    <property type="project" value="UniProtKB-UniRule"/>
</dbReference>
<dbReference type="OrthoDB" id="9803667at2"/>
<evidence type="ECO:0000256" key="14">
    <source>
        <dbReference type="ARBA" id="ARBA00049494"/>
    </source>
</evidence>
<keyword evidence="5 15" id="KW-0288">FMN</keyword>
<keyword evidence="9 15" id="KW-0418">Kinase</keyword>
<evidence type="ECO:0000313" key="18">
    <source>
        <dbReference type="Proteomes" id="UP000050430"/>
    </source>
</evidence>
<evidence type="ECO:0000256" key="13">
    <source>
        <dbReference type="ARBA" id="ARBA00047880"/>
    </source>
</evidence>
<dbReference type="Gene3D" id="3.40.50.620">
    <property type="entry name" value="HUPs"/>
    <property type="match status" value="1"/>
</dbReference>
<dbReference type="PANTHER" id="PTHR22749">
    <property type="entry name" value="RIBOFLAVIN KINASE/FMN ADENYLYLTRANSFERASE"/>
    <property type="match status" value="1"/>
</dbReference>
<evidence type="ECO:0000256" key="9">
    <source>
        <dbReference type="ARBA" id="ARBA00022777"/>
    </source>
</evidence>
<evidence type="ECO:0000256" key="12">
    <source>
        <dbReference type="ARBA" id="ARBA00023268"/>
    </source>
</evidence>
<dbReference type="FunFam" id="3.40.50.620:FF:000021">
    <property type="entry name" value="Riboflavin biosynthesis protein"/>
    <property type="match status" value="1"/>
</dbReference>
<gene>
    <name evidence="17" type="ORF">ADM99_05045</name>
</gene>
<keyword evidence="18" id="KW-1185">Reference proteome</keyword>
<dbReference type="GO" id="GO:0003919">
    <property type="term" value="F:FMN adenylyltransferase activity"/>
    <property type="evidence" value="ECO:0007669"/>
    <property type="project" value="UniProtKB-UniRule"/>
</dbReference>
<comment type="caution">
    <text evidence="17">The sequence shown here is derived from an EMBL/GenBank/DDBJ whole genome shotgun (WGS) entry which is preliminary data.</text>
</comment>
<dbReference type="Pfam" id="PF01687">
    <property type="entry name" value="Flavokinase"/>
    <property type="match status" value="1"/>
</dbReference>
<dbReference type="PATRIC" id="fig|229920.5.peg.976"/>
<dbReference type="FunFam" id="2.40.30.30:FF:000003">
    <property type="entry name" value="Riboflavin biosynthesis protein"/>
    <property type="match status" value="1"/>
</dbReference>
<dbReference type="SUPFAM" id="SSF52374">
    <property type="entry name" value="Nucleotidylyl transferase"/>
    <property type="match status" value="1"/>
</dbReference>
<evidence type="ECO:0000256" key="1">
    <source>
        <dbReference type="ARBA" id="ARBA00002121"/>
    </source>
</evidence>
<dbReference type="GO" id="GO:0008531">
    <property type="term" value="F:riboflavin kinase activity"/>
    <property type="evidence" value="ECO:0007669"/>
    <property type="project" value="UniProtKB-UniRule"/>
</dbReference>
<dbReference type="InterPro" id="IPR015865">
    <property type="entry name" value="Riboflavin_kinase_bac/euk"/>
</dbReference>
<evidence type="ECO:0000256" key="7">
    <source>
        <dbReference type="ARBA" id="ARBA00022695"/>
    </source>
</evidence>
<evidence type="ECO:0000256" key="8">
    <source>
        <dbReference type="ARBA" id="ARBA00022741"/>
    </source>
</evidence>
<dbReference type="UniPathway" id="UPA00276">
    <property type="reaction ID" value="UER00406"/>
</dbReference>
<evidence type="ECO:0000259" key="16">
    <source>
        <dbReference type="SMART" id="SM00904"/>
    </source>
</evidence>
<dbReference type="SMART" id="SM00904">
    <property type="entry name" value="Flavokinase"/>
    <property type="match status" value="1"/>
</dbReference>
<evidence type="ECO:0000256" key="15">
    <source>
        <dbReference type="PIRNR" id="PIRNR004491"/>
    </source>
</evidence>
<dbReference type="RefSeq" id="WP_062421460.1">
    <property type="nucleotide sequence ID" value="NZ_BBYA01000008.1"/>
</dbReference>
<dbReference type="EC" id="2.7.1.26" evidence="15"/>
<dbReference type="AlphaFoldDB" id="A0A0P6WQZ4"/>
<sequence length="315" mass="34589">MIEASSIEELSLEKACVTIGSFDGVHRGHQKLIENLKISAQEHNALSAVLTFFPHPAVVLKGVDTPFYLSSPYEKSKLLKELGVDVLISIPFSRSLANKTPEEFMQSLSIHTGLKELVVGCGFTLGKNRSGDVSVLSSIGRKLGYKVNCISTEKVGDETISSSSIRKMLEIGDVSSAAHSLGRYYEVEGIVIRGDGRGRTIGFPTANLDTFPQKILPAIGVYRCLTNVDGQVYLSVGNVGYRPTFTDNTKLVFVEIHLLDFKGDLYGKNLQVQFTHRLRGEVKFPSFEGLVYQIHSDIKAARDVKDDPFSRSISA</sequence>
<dbReference type="InterPro" id="IPR014729">
    <property type="entry name" value="Rossmann-like_a/b/a_fold"/>
</dbReference>
<dbReference type="NCBIfam" id="NF004160">
    <property type="entry name" value="PRK05627.1-3"/>
    <property type="match status" value="1"/>
</dbReference>
<dbReference type="InterPro" id="IPR015864">
    <property type="entry name" value="FAD_synthase"/>
</dbReference>
<dbReference type="GO" id="GO:0009231">
    <property type="term" value="P:riboflavin biosynthetic process"/>
    <property type="evidence" value="ECO:0007669"/>
    <property type="project" value="InterPro"/>
</dbReference>
<dbReference type="UniPathway" id="UPA00277">
    <property type="reaction ID" value="UER00407"/>
</dbReference>
<dbReference type="Gene3D" id="2.40.30.30">
    <property type="entry name" value="Riboflavin kinase-like"/>
    <property type="match status" value="1"/>
</dbReference>
<comment type="similarity">
    <text evidence="15">Belongs to the ribF family.</text>
</comment>
<dbReference type="STRING" id="229920.ADM99_05045"/>
<dbReference type="InterPro" id="IPR023468">
    <property type="entry name" value="Riboflavin_kinase"/>
</dbReference>
<keyword evidence="11 15" id="KW-0067">ATP-binding</keyword>
<dbReference type="CDD" id="cd02064">
    <property type="entry name" value="FAD_synthetase_N"/>
    <property type="match status" value="1"/>
</dbReference>
<dbReference type="NCBIfam" id="TIGR00083">
    <property type="entry name" value="ribF"/>
    <property type="match status" value="1"/>
</dbReference>
<evidence type="ECO:0000256" key="10">
    <source>
        <dbReference type="ARBA" id="ARBA00022827"/>
    </source>
</evidence>
<dbReference type="InterPro" id="IPR002606">
    <property type="entry name" value="Riboflavin_kinase_bac"/>
</dbReference>
<keyword evidence="12" id="KW-0511">Multifunctional enzyme</keyword>
<dbReference type="GO" id="GO:0005524">
    <property type="term" value="F:ATP binding"/>
    <property type="evidence" value="ECO:0007669"/>
    <property type="project" value="UniProtKB-UniRule"/>
</dbReference>
<organism evidence="17 18">
    <name type="scientific">Leptolinea tardivitalis</name>
    <dbReference type="NCBI Taxonomy" id="229920"/>
    <lineage>
        <taxon>Bacteria</taxon>
        <taxon>Bacillati</taxon>
        <taxon>Chloroflexota</taxon>
        <taxon>Anaerolineae</taxon>
        <taxon>Anaerolineales</taxon>
        <taxon>Anaerolineaceae</taxon>
        <taxon>Leptolinea</taxon>
    </lineage>
</organism>
<keyword evidence="8 15" id="KW-0547">Nucleotide-binding</keyword>
<dbReference type="EC" id="2.7.7.2" evidence="15"/>
<evidence type="ECO:0000256" key="6">
    <source>
        <dbReference type="ARBA" id="ARBA00022679"/>
    </source>
</evidence>
<dbReference type="PANTHER" id="PTHR22749:SF6">
    <property type="entry name" value="RIBOFLAVIN KINASE"/>
    <property type="match status" value="1"/>
</dbReference>
<evidence type="ECO:0000256" key="4">
    <source>
        <dbReference type="ARBA" id="ARBA00022630"/>
    </source>
</evidence>